<dbReference type="AlphaFoldDB" id="A0AA36MKQ7"/>
<dbReference type="InterPro" id="IPR036020">
    <property type="entry name" value="WW_dom_sf"/>
</dbReference>
<dbReference type="PANTHER" id="PTHR11409">
    <property type="entry name" value="ADENOSINE DEAMINASE"/>
    <property type="match status" value="1"/>
</dbReference>
<feature type="domain" description="WW" evidence="12">
    <location>
        <begin position="13"/>
        <end position="40"/>
    </location>
</feature>
<dbReference type="EMBL" id="CAUJNA010000358">
    <property type="protein sequence ID" value="CAJ1376049.1"/>
    <property type="molecule type" value="Genomic_DNA"/>
</dbReference>
<proteinExistence type="inferred from homology"/>
<dbReference type="CDD" id="cd00201">
    <property type="entry name" value="WW"/>
    <property type="match status" value="1"/>
</dbReference>
<gene>
    <name evidence="13" type="ORF">EVOR1521_LOCUS5203</name>
</gene>
<sequence>MSEGEKLVNSTAWKQYRIWDGRIFYHNKETKVSCWSMPPDLRKLRGESTGLDDRPLPDTSTERRNAFQEFLEERIDASWDWRRVQQVAQSAPQASGVSEQVQRQVFAELLSMALRKSEAQARAKARNAAVALERLIEERFSDPDALGTSYEEAARILGDEEAWTLIKSEVRRDEVFQNVMERLEDKHQRARAEKRTARVVRLQRLMATDPDLKRARTRWKDAAAVLARRDELQEEDPPMEAMRVWTSMRELRLASAKDIDLKSKVQNEFYRDERKRRDAFVLAMKEQAAAERFTMHTSWAQLEEMLFADQRLLGMREGEGATAMELFDEFLEELKLKGPEAYAGVEPAPPPAVQVPKEVLFKAPKVEVHVHLDGSFDSEVLFRAAQKHLEELPVQVRTPWDGKMLEVREAIRKCKDLAQFKSLVTVGKDVLGLFPILDCFYVFLPIVRGRFEVLEELSYEFCRERKAQNIIYTEVRYSPFEFLKQCEDGIADESQAEEAVKAVCCGLERGQKDFGVLVRQILCCIAAQPSWSQKTAQLAVQYAERGVVGLDIASGEMHFEDAALQAAHRQATDLAKHALGVTVHAAEAGPGGNVQQALDLYSASRIGHGYRCLDTEAYEAAKAKGTHFELCPSSSVSTQAVQLKHWSEHPIRRFFQDRTSCSINSDDPAIFQCSLTDELALCLEMGLTLQDLRWMTLEALKHSFNLEAHLKESLAETVTAFYDRQTGA</sequence>
<dbReference type="GO" id="GO:0060169">
    <property type="term" value="P:negative regulation of adenosine receptor signaling pathway"/>
    <property type="evidence" value="ECO:0007669"/>
    <property type="project" value="TreeGrafter"/>
</dbReference>
<keyword evidence="9" id="KW-0862">Zinc</keyword>
<evidence type="ECO:0000256" key="10">
    <source>
        <dbReference type="ARBA" id="ARBA00047764"/>
    </source>
</evidence>
<dbReference type="PANTHER" id="PTHR11409:SF43">
    <property type="entry name" value="ADENOSINE DEAMINASE"/>
    <property type="match status" value="1"/>
</dbReference>
<comment type="caution">
    <text evidence="13">The sequence shown here is derived from an EMBL/GenBank/DDBJ whole genome shotgun (WGS) entry which is preliminary data.</text>
</comment>
<dbReference type="InterPro" id="IPR006330">
    <property type="entry name" value="Ado/ade_deaminase"/>
</dbReference>
<comment type="catalytic activity">
    <reaction evidence="10">
        <text>adenosine + H2O + H(+) = inosine + NH4(+)</text>
        <dbReference type="Rhea" id="RHEA:24408"/>
        <dbReference type="ChEBI" id="CHEBI:15377"/>
        <dbReference type="ChEBI" id="CHEBI:15378"/>
        <dbReference type="ChEBI" id="CHEBI:16335"/>
        <dbReference type="ChEBI" id="CHEBI:17596"/>
        <dbReference type="ChEBI" id="CHEBI:28938"/>
        <dbReference type="EC" id="3.5.4.4"/>
    </reaction>
</comment>
<evidence type="ECO:0000256" key="11">
    <source>
        <dbReference type="SAM" id="Coils"/>
    </source>
</evidence>
<name>A0AA36MKQ7_9DINO</name>
<protein>
    <recommendedName>
        <fullName evidence="5">Adenosine deaminase</fullName>
        <ecNumber evidence="4">3.5.4.4</ecNumber>
    </recommendedName>
</protein>
<evidence type="ECO:0000256" key="4">
    <source>
        <dbReference type="ARBA" id="ARBA00012784"/>
    </source>
</evidence>
<reference evidence="13" key="1">
    <citation type="submission" date="2023-08" db="EMBL/GenBank/DDBJ databases">
        <authorList>
            <person name="Chen Y."/>
            <person name="Shah S."/>
            <person name="Dougan E. K."/>
            <person name="Thang M."/>
            <person name="Chan C."/>
        </authorList>
    </citation>
    <scope>NUCLEOTIDE SEQUENCE</scope>
</reference>
<evidence type="ECO:0000256" key="6">
    <source>
        <dbReference type="ARBA" id="ARBA00022723"/>
    </source>
</evidence>
<dbReference type="GO" id="GO:0009168">
    <property type="term" value="P:purine ribonucleoside monophosphate biosynthetic process"/>
    <property type="evidence" value="ECO:0007669"/>
    <property type="project" value="InterPro"/>
</dbReference>
<keyword evidence="14" id="KW-1185">Reference proteome</keyword>
<dbReference type="InterPro" id="IPR006650">
    <property type="entry name" value="A/AMP_deam_AS"/>
</dbReference>
<dbReference type="SUPFAM" id="SSF51556">
    <property type="entry name" value="Metallo-dependent hydrolases"/>
    <property type="match status" value="1"/>
</dbReference>
<dbReference type="SUPFAM" id="SSF51045">
    <property type="entry name" value="WW domain"/>
    <property type="match status" value="1"/>
</dbReference>
<dbReference type="Proteomes" id="UP001178507">
    <property type="component" value="Unassembled WGS sequence"/>
</dbReference>
<evidence type="ECO:0000256" key="7">
    <source>
        <dbReference type="ARBA" id="ARBA00022726"/>
    </source>
</evidence>
<evidence type="ECO:0000256" key="8">
    <source>
        <dbReference type="ARBA" id="ARBA00022801"/>
    </source>
</evidence>
<dbReference type="GO" id="GO:0006154">
    <property type="term" value="P:adenosine catabolic process"/>
    <property type="evidence" value="ECO:0007669"/>
    <property type="project" value="TreeGrafter"/>
</dbReference>
<dbReference type="PROSITE" id="PS01159">
    <property type="entry name" value="WW_DOMAIN_1"/>
    <property type="match status" value="1"/>
</dbReference>
<organism evidence="13 14">
    <name type="scientific">Effrenium voratum</name>
    <dbReference type="NCBI Taxonomy" id="2562239"/>
    <lineage>
        <taxon>Eukaryota</taxon>
        <taxon>Sar</taxon>
        <taxon>Alveolata</taxon>
        <taxon>Dinophyceae</taxon>
        <taxon>Suessiales</taxon>
        <taxon>Symbiodiniaceae</taxon>
        <taxon>Effrenium</taxon>
    </lineage>
</organism>
<comment type="cofactor">
    <cofactor evidence="1">
        <name>Zn(2+)</name>
        <dbReference type="ChEBI" id="CHEBI:29105"/>
    </cofactor>
</comment>
<dbReference type="Pfam" id="PF00962">
    <property type="entry name" value="A_deaminase"/>
    <property type="match status" value="1"/>
</dbReference>
<dbReference type="GO" id="GO:0046103">
    <property type="term" value="P:inosine biosynthetic process"/>
    <property type="evidence" value="ECO:0007669"/>
    <property type="project" value="TreeGrafter"/>
</dbReference>
<dbReference type="GO" id="GO:0046872">
    <property type="term" value="F:metal ion binding"/>
    <property type="evidence" value="ECO:0007669"/>
    <property type="project" value="UniProtKB-KW"/>
</dbReference>
<dbReference type="InterPro" id="IPR001365">
    <property type="entry name" value="A_deaminase_dom"/>
</dbReference>
<evidence type="ECO:0000256" key="3">
    <source>
        <dbReference type="ARBA" id="ARBA00006676"/>
    </source>
</evidence>
<keyword evidence="11" id="KW-0175">Coiled coil</keyword>
<keyword evidence="7" id="KW-0660">Purine salvage</keyword>
<dbReference type="PROSITE" id="PS50020">
    <property type="entry name" value="WW_DOMAIN_2"/>
    <property type="match status" value="1"/>
</dbReference>
<keyword evidence="8" id="KW-0378">Hydrolase</keyword>
<evidence type="ECO:0000256" key="5">
    <source>
        <dbReference type="ARBA" id="ARBA00018099"/>
    </source>
</evidence>
<dbReference type="GO" id="GO:0006166">
    <property type="term" value="P:purine ribonucleoside salvage"/>
    <property type="evidence" value="ECO:0007669"/>
    <property type="project" value="UniProtKB-KW"/>
</dbReference>
<dbReference type="GO" id="GO:0005829">
    <property type="term" value="C:cytosol"/>
    <property type="evidence" value="ECO:0007669"/>
    <property type="project" value="TreeGrafter"/>
</dbReference>
<evidence type="ECO:0000256" key="1">
    <source>
        <dbReference type="ARBA" id="ARBA00001947"/>
    </source>
</evidence>
<dbReference type="GO" id="GO:0043103">
    <property type="term" value="P:hypoxanthine salvage"/>
    <property type="evidence" value="ECO:0007669"/>
    <property type="project" value="TreeGrafter"/>
</dbReference>
<dbReference type="EC" id="3.5.4.4" evidence="4"/>
<comment type="similarity">
    <text evidence="3">Belongs to the metallo-dependent hydrolases superfamily. Adenosine and AMP deaminases family.</text>
</comment>
<evidence type="ECO:0000256" key="9">
    <source>
        <dbReference type="ARBA" id="ARBA00022833"/>
    </source>
</evidence>
<accession>A0AA36MKQ7</accession>
<evidence type="ECO:0000256" key="2">
    <source>
        <dbReference type="ARBA" id="ARBA00005058"/>
    </source>
</evidence>
<keyword evidence="6" id="KW-0479">Metal-binding</keyword>
<dbReference type="Gene3D" id="2.20.70.10">
    <property type="match status" value="1"/>
</dbReference>
<dbReference type="GO" id="GO:0004000">
    <property type="term" value="F:adenosine deaminase activity"/>
    <property type="evidence" value="ECO:0007669"/>
    <property type="project" value="TreeGrafter"/>
</dbReference>
<dbReference type="InterPro" id="IPR001202">
    <property type="entry name" value="WW_dom"/>
</dbReference>
<evidence type="ECO:0000259" key="12">
    <source>
        <dbReference type="PROSITE" id="PS50020"/>
    </source>
</evidence>
<evidence type="ECO:0000313" key="13">
    <source>
        <dbReference type="EMBL" id="CAJ1376049.1"/>
    </source>
</evidence>
<feature type="coiled-coil region" evidence="11">
    <location>
        <begin position="173"/>
        <end position="200"/>
    </location>
</feature>
<comment type="pathway">
    <text evidence="2">Purine metabolism; purine nucleoside salvage.</text>
</comment>
<dbReference type="InterPro" id="IPR032466">
    <property type="entry name" value="Metal_Hydrolase"/>
</dbReference>
<dbReference type="GO" id="GO:0009897">
    <property type="term" value="C:external side of plasma membrane"/>
    <property type="evidence" value="ECO:0007669"/>
    <property type="project" value="TreeGrafter"/>
</dbReference>
<dbReference type="PROSITE" id="PS00485">
    <property type="entry name" value="A_DEAMINASE"/>
    <property type="match status" value="1"/>
</dbReference>
<dbReference type="Gene3D" id="3.20.20.140">
    <property type="entry name" value="Metal-dependent hydrolases"/>
    <property type="match status" value="1"/>
</dbReference>
<evidence type="ECO:0000313" key="14">
    <source>
        <dbReference type="Proteomes" id="UP001178507"/>
    </source>
</evidence>